<dbReference type="EMBL" id="ACFC01000003">
    <property type="protein sequence ID" value="EEE07758.1"/>
    <property type="molecule type" value="Genomic_DNA"/>
</dbReference>
<gene>
    <name evidence="1" type="ORF">BURMUCGD2_1967</name>
</gene>
<dbReference type="AlphaFoldDB" id="B9BM98"/>
<evidence type="ECO:0000313" key="1">
    <source>
        <dbReference type="EMBL" id="EEE07758.1"/>
    </source>
</evidence>
<protein>
    <submittedName>
        <fullName evidence="1">Uncharacterized protein</fullName>
    </submittedName>
</protein>
<reference evidence="1 2" key="1">
    <citation type="journal article" date="2012" name="J. Bacteriol.">
        <title>Draft Genome Sequence Determination for Cystic Fibrosis and Chronic Granulomatous Disease Burkholderia multivorans Isolates.</title>
        <authorList>
            <person name="Varga J.J."/>
            <person name="Losada L."/>
            <person name="Zelazny A.M."/>
            <person name="Brinkac L."/>
            <person name="Harkins D."/>
            <person name="Radune D."/>
            <person name="Hostetler J."/>
            <person name="Sampaio E.P."/>
            <person name="Ronning C.M."/>
            <person name="Nierman W.C."/>
            <person name="Greenberg D.E."/>
            <person name="Holland S.M."/>
            <person name="Goldberg J.B."/>
        </authorList>
    </citation>
    <scope>NUCLEOTIDE SEQUENCE [LARGE SCALE GENOMIC DNA]</scope>
    <source>
        <strain evidence="1 2">CGD2</strain>
    </source>
</reference>
<proteinExistence type="predicted"/>
<accession>B9BM98</accession>
<name>B9BM98_9BURK</name>
<organism evidence="1 2">
    <name type="scientific">Burkholderia multivorans CGD2</name>
    <dbReference type="NCBI Taxonomy" id="513052"/>
    <lineage>
        <taxon>Bacteria</taxon>
        <taxon>Pseudomonadati</taxon>
        <taxon>Pseudomonadota</taxon>
        <taxon>Betaproteobacteria</taxon>
        <taxon>Burkholderiales</taxon>
        <taxon>Burkholderiaceae</taxon>
        <taxon>Burkholderia</taxon>
        <taxon>Burkholderia cepacia complex</taxon>
    </lineage>
</organism>
<sequence>MPHWSHHRFRQALDGGLTAKKGANIAPGRLPRIFGMTNSI</sequence>
<evidence type="ECO:0000313" key="2">
    <source>
        <dbReference type="Proteomes" id="UP000004535"/>
    </source>
</evidence>
<comment type="caution">
    <text evidence="1">The sequence shown here is derived from an EMBL/GenBank/DDBJ whole genome shotgun (WGS) entry which is preliminary data.</text>
</comment>
<dbReference type="Proteomes" id="UP000004535">
    <property type="component" value="Unassembled WGS sequence"/>
</dbReference>